<name>B0MNA4_9FIRM</name>
<dbReference type="AlphaFoldDB" id="B0MNA4"/>
<evidence type="ECO:0000313" key="2">
    <source>
        <dbReference type="Proteomes" id="UP000005326"/>
    </source>
</evidence>
<comment type="caution">
    <text evidence="1">The sequence shown here is derived from an EMBL/GenBank/DDBJ whole genome shotgun (WGS) entry which is preliminary data.</text>
</comment>
<proteinExistence type="predicted"/>
<organism evidence="1 2">
    <name type="scientific">[Eubacterium] siraeum DSM 15702</name>
    <dbReference type="NCBI Taxonomy" id="428128"/>
    <lineage>
        <taxon>Bacteria</taxon>
        <taxon>Bacillati</taxon>
        <taxon>Bacillota</taxon>
        <taxon>Clostridia</taxon>
        <taxon>Eubacteriales</taxon>
        <taxon>Oscillospiraceae</taxon>
        <taxon>Oscillospiraceae incertae sedis</taxon>
    </lineage>
</organism>
<evidence type="ECO:0000313" key="1">
    <source>
        <dbReference type="EMBL" id="EDS00817.1"/>
    </source>
</evidence>
<protein>
    <submittedName>
        <fullName evidence="1">Uncharacterized protein</fullName>
    </submittedName>
</protein>
<reference evidence="1" key="1">
    <citation type="submission" date="2007-10" db="EMBL/GenBank/DDBJ databases">
        <authorList>
            <person name="Fulton L."/>
            <person name="Clifton S."/>
            <person name="Fulton B."/>
            <person name="Xu J."/>
            <person name="Minx P."/>
            <person name="Pepin K.H."/>
            <person name="Johnson M."/>
            <person name="Thiruvilangam P."/>
            <person name="Bhonagiri V."/>
            <person name="Nash W.E."/>
            <person name="Mardis E.R."/>
            <person name="Wilson R.K."/>
        </authorList>
    </citation>
    <scope>NUCLEOTIDE SEQUENCE [LARGE SCALE GENOMIC DNA]</scope>
    <source>
        <strain evidence="1">DSM 15702</strain>
    </source>
</reference>
<gene>
    <name evidence="1" type="ORF">EUBSIR_01301</name>
</gene>
<reference evidence="1" key="2">
    <citation type="submission" date="2014-06" db="EMBL/GenBank/DDBJ databases">
        <title>Draft genome sequence of Eubacterium siraeum (DSM 15702).</title>
        <authorList>
            <person name="Sudarsanam P."/>
            <person name="Ley R."/>
            <person name="Guruge J."/>
            <person name="Turnbaugh P.J."/>
            <person name="Mahowald M."/>
            <person name="Liep D."/>
            <person name="Gordon J."/>
        </authorList>
    </citation>
    <scope>NUCLEOTIDE SEQUENCE</scope>
    <source>
        <strain evidence="1">DSM 15702</strain>
    </source>
</reference>
<accession>B0MNA4</accession>
<sequence>MCKFHYNLDFNTILWYNYLCVIRKEIQTGGGLLVHRQIS</sequence>
<dbReference type="EMBL" id="ABCA03000045">
    <property type="protein sequence ID" value="EDS00817.1"/>
    <property type="molecule type" value="Genomic_DNA"/>
</dbReference>
<dbReference type="Proteomes" id="UP000005326">
    <property type="component" value="Unassembled WGS sequence"/>
</dbReference>
<keyword evidence="2" id="KW-1185">Reference proteome</keyword>